<feature type="domain" description="Pyrrolo-quinoline quinone repeat" evidence="1">
    <location>
        <begin position="375"/>
        <end position="436"/>
    </location>
</feature>
<evidence type="ECO:0000313" key="2">
    <source>
        <dbReference type="EMBL" id="PTE19012.1"/>
    </source>
</evidence>
<name>A0A2T4JMA0_9RHOB</name>
<accession>A0A2T4JMA0</accession>
<dbReference type="PANTHER" id="PTHR34512">
    <property type="entry name" value="CELL SURFACE PROTEIN"/>
    <property type="match status" value="1"/>
</dbReference>
<sequence length="437" mass="44063">MSQGILTLSVVAALAACGDDELILQGDRIAPRDVLAGVAEPAEVAAPQARPISLPPPQTNADWTHRGGSASHTIAHPALGAATTRLWSANVGKGSGRKHRISADPVLGAGRIYTLDSRAQVAATGLNGAALWSADLTPATDKADDASGGGLSFAGGRVYVTTGFGELVALDAASGAVIWRQDFAVPVGGAPTVLGDTVYVAARDGSAWGIAAADGKVQWTLPGVPTLAGVTGVSAPAADDRIAVFPFASGDLLAVQRADGAPVWKARVAGERMGRAYAGVSDLTGDPVISGGVVYAGSAAGRLVAVRADTGERLWAATEGAASPVQVAGGSVFLISDEARLMRLDAATGAEVWATDMPYFVKDKIKKQKAIHANYGPVLAGGRLIVASSDGLLRSFDPASGALLAQSDIPGGAASAPVVAGGTVYVLGRNGQLHAFR</sequence>
<dbReference type="SMART" id="SM00564">
    <property type="entry name" value="PQQ"/>
    <property type="match status" value="5"/>
</dbReference>
<dbReference type="InterPro" id="IPR011047">
    <property type="entry name" value="Quinoprotein_ADH-like_sf"/>
</dbReference>
<evidence type="ECO:0000313" key="3">
    <source>
        <dbReference type="Proteomes" id="UP000241899"/>
    </source>
</evidence>
<evidence type="ECO:0000259" key="1">
    <source>
        <dbReference type="Pfam" id="PF13360"/>
    </source>
</evidence>
<organism evidence="2 3">
    <name type="scientific">Phaeovulum veldkampii DSM 11550</name>
    <dbReference type="NCBI Taxonomy" id="1185920"/>
    <lineage>
        <taxon>Bacteria</taxon>
        <taxon>Pseudomonadati</taxon>
        <taxon>Pseudomonadota</taxon>
        <taxon>Alphaproteobacteria</taxon>
        <taxon>Rhodobacterales</taxon>
        <taxon>Paracoccaceae</taxon>
        <taxon>Phaeovulum</taxon>
    </lineage>
</organism>
<dbReference type="InterPro" id="IPR002372">
    <property type="entry name" value="PQQ_rpt_dom"/>
</dbReference>
<feature type="domain" description="Pyrrolo-quinoline quinone repeat" evidence="1">
    <location>
        <begin position="120"/>
        <end position="355"/>
    </location>
</feature>
<dbReference type="EMBL" id="PZKF01000003">
    <property type="protein sequence ID" value="PTE19012.1"/>
    <property type="molecule type" value="Genomic_DNA"/>
</dbReference>
<dbReference type="InterPro" id="IPR015943">
    <property type="entry name" value="WD40/YVTN_repeat-like_dom_sf"/>
</dbReference>
<dbReference type="PANTHER" id="PTHR34512:SF30">
    <property type="entry name" value="OUTER MEMBRANE PROTEIN ASSEMBLY FACTOR BAMB"/>
    <property type="match status" value="1"/>
</dbReference>
<dbReference type="SUPFAM" id="SSF50998">
    <property type="entry name" value="Quinoprotein alcohol dehydrogenase-like"/>
    <property type="match status" value="2"/>
</dbReference>
<dbReference type="InterPro" id="IPR018391">
    <property type="entry name" value="PQQ_b-propeller_rpt"/>
</dbReference>
<dbReference type="AlphaFoldDB" id="A0A2T4JMA0"/>
<keyword evidence="3" id="KW-1185">Reference proteome</keyword>
<dbReference type="Gene3D" id="2.130.10.10">
    <property type="entry name" value="YVTN repeat-like/Quinoprotein amine dehydrogenase"/>
    <property type="match status" value="1"/>
</dbReference>
<comment type="caution">
    <text evidence="2">The sequence shown here is derived from an EMBL/GenBank/DDBJ whole genome shotgun (WGS) entry which is preliminary data.</text>
</comment>
<gene>
    <name evidence="2" type="ORF">C5F46_01925</name>
</gene>
<proteinExistence type="predicted"/>
<dbReference type="Proteomes" id="UP000241899">
    <property type="component" value="Unassembled WGS sequence"/>
</dbReference>
<protein>
    <submittedName>
        <fullName evidence="2">Quinoprotein</fullName>
    </submittedName>
</protein>
<dbReference type="Pfam" id="PF13360">
    <property type="entry name" value="PQQ_2"/>
    <property type="match status" value="2"/>
</dbReference>
<reference evidence="2 3" key="1">
    <citation type="submission" date="2018-03" db="EMBL/GenBank/DDBJ databases">
        <title>Rhodobacter veldkampii.</title>
        <authorList>
            <person name="Meyer T.E."/>
            <person name="Miller S."/>
            <person name="Lodha T."/>
            <person name="Gandham S."/>
            <person name="Chintalapati S."/>
            <person name="Chintalapati V.R."/>
        </authorList>
    </citation>
    <scope>NUCLEOTIDE SEQUENCE [LARGE SCALE GENOMIC DNA]</scope>
    <source>
        <strain evidence="2 3">DSM 11550</strain>
    </source>
</reference>
<dbReference type="OrthoDB" id="5290752at2"/>